<dbReference type="Proteomes" id="UP001501771">
    <property type="component" value="Unassembled WGS sequence"/>
</dbReference>
<feature type="domain" description="Thioredoxin" evidence="7">
    <location>
        <begin position="53"/>
        <end position="201"/>
    </location>
</feature>
<accession>A0ABN2ZWJ4</accession>
<keyword evidence="4" id="KW-1015">Disulfide bond</keyword>
<evidence type="ECO:0000256" key="5">
    <source>
        <dbReference type="ARBA" id="ARBA00023284"/>
    </source>
</evidence>
<dbReference type="SUPFAM" id="SSF52833">
    <property type="entry name" value="Thioredoxin-like"/>
    <property type="match status" value="1"/>
</dbReference>
<dbReference type="CDD" id="cd02966">
    <property type="entry name" value="TlpA_like_family"/>
    <property type="match status" value="1"/>
</dbReference>
<comment type="caution">
    <text evidence="8">The sequence shown here is derived from an EMBL/GenBank/DDBJ whole genome shotgun (WGS) entry which is preliminary data.</text>
</comment>
<dbReference type="InterPro" id="IPR050553">
    <property type="entry name" value="Thioredoxin_ResA/DsbE_sf"/>
</dbReference>
<dbReference type="PANTHER" id="PTHR42852:SF6">
    <property type="entry name" value="THIOL:DISULFIDE INTERCHANGE PROTEIN DSBE"/>
    <property type="match status" value="1"/>
</dbReference>
<keyword evidence="9" id="KW-1185">Reference proteome</keyword>
<dbReference type="PANTHER" id="PTHR42852">
    <property type="entry name" value="THIOL:DISULFIDE INTERCHANGE PROTEIN DSBE"/>
    <property type="match status" value="1"/>
</dbReference>
<dbReference type="InterPro" id="IPR017937">
    <property type="entry name" value="Thioredoxin_CS"/>
</dbReference>
<keyword evidence="2" id="KW-0201">Cytochrome c-type biogenesis</keyword>
<evidence type="ECO:0000256" key="4">
    <source>
        <dbReference type="ARBA" id="ARBA00023157"/>
    </source>
</evidence>
<dbReference type="PROSITE" id="PS00194">
    <property type="entry name" value="THIOREDOXIN_1"/>
    <property type="match status" value="1"/>
</dbReference>
<evidence type="ECO:0000256" key="2">
    <source>
        <dbReference type="ARBA" id="ARBA00022748"/>
    </source>
</evidence>
<proteinExistence type="predicted"/>
<dbReference type="InterPro" id="IPR013740">
    <property type="entry name" value="Redoxin"/>
</dbReference>
<evidence type="ECO:0000256" key="3">
    <source>
        <dbReference type="ARBA" id="ARBA00022968"/>
    </source>
</evidence>
<feature type="signal peptide" evidence="6">
    <location>
        <begin position="1"/>
        <end position="36"/>
    </location>
</feature>
<evidence type="ECO:0000259" key="7">
    <source>
        <dbReference type="PROSITE" id="PS51352"/>
    </source>
</evidence>
<dbReference type="EMBL" id="BAAAQR010000008">
    <property type="protein sequence ID" value="GAA2148811.1"/>
    <property type="molecule type" value="Genomic_DNA"/>
</dbReference>
<evidence type="ECO:0000313" key="8">
    <source>
        <dbReference type="EMBL" id="GAA2148811.1"/>
    </source>
</evidence>
<evidence type="ECO:0000256" key="1">
    <source>
        <dbReference type="ARBA" id="ARBA00004196"/>
    </source>
</evidence>
<evidence type="ECO:0000313" key="9">
    <source>
        <dbReference type="Proteomes" id="UP001501771"/>
    </source>
</evidence>
<keyword evidence="5" id="KW-0676">Redox-active center</keyword>
<organism evidence="8 9">
    <name type="scientific">Nocardioides koreensis</name>
    <dbReference type="NCBI Taxonomy" id="433651"/>
    <lineage>
        <taxon>Bacteria</taxon>
        <taxon>Bacillati</taxon>
        <taxon>Actinomycetota</taxon>
        <taxon>Actinomycetes</taxon>
        <taxon>Propionibacteriales</taxon>
        <taxon>Nocardioidaceae</taxon>
        <taxon>Nocardioides</taxon>
    </lineage>
</organism>
<reference evidence="8 9" key="1">
    <citation type="journal article" date="2019" name="Int. J. Syst. Evol. Microbiol.">
        <title>The Global Catalogue of Microorganisms (GCM) 10K type strain sequencing project: providing services to taxonomists for standard genome sequencing and annotation.</title>
        <authorList>
            <consortium name="The Broad Institute Genomics Platform"/>
            <consortium name="The Broad Institute Genome Sequencing Center for Infectious Disease"/>
            <person name="Wu L."/>
            <person name="Ma J."/>
        </authorList>
    </citation>
    <scope>NUCLEOTIDE SEQUENCE [LARGE SCALE GENOMIC DNA]</scope>
    <source>
        <strain evidence="8 9">JCM 16022</strain>
    </source>
</reference>
<dbReference type="Gene3D" id="3.40.30.10">
    <property type="entry name" value="Glutaredoxin"/>
    <property type="match status" value="1"/>
</dbReference>
<keyword evidence="3" id="KW-0812">Transmembrane</keyword>
<dbReference type="PROSITE" id="PS51352">
    <property type="entry name" value="THIOREDOXIN_2"/>
    <property type="match status" value="1"/>
</dbReference>
<protein>
    <recommendedName>
        <fullName evidence="7">Thioredoxin domain-containing protein</fullName>
    </recommendedName>
</protein>
<gene>
    <name evidence="8" type="ORF">GCM10009844_27750</name>
</gene>
<keyword evidence="3" id="KW-0735">Signal-anchor</keyword>
<dbReference type="Pfam" id="PF08534">
    <property type="entry name" value="Redoxin"/>
    <property type="match status" value="1"/>
</dbReference>
<dbReference type="RefSeq" id="WP_344153153.1">
    <property type="nucleotide sequence ID" value="NZ_BAAAQR010000008.1"/>
</dbReference>
<dbReference type="InterPro" id="IPR036249">
    <property type="entry name" value="Thioredoxin-like_sf"/>
</dbReference>
<feature type="chain" id="PRO_5047199443" description="Thioredoxin domain-containing protein" evidence="6">
    <location>
        <begin position="37"/>
        <end position="203"/>
    </location>
</feature>
<comment type="subcellular location">
    <subcellularLocation>
        <location evidence="1">Cell envelope</location>
    </subcellularLocation>
</comment>
<dbReference type="PROSITE" id="PS51257">
    <property type="entry name" value="PROKAR_LIPOPROTEIN"/>
    <property type="match status" value="1"/>
</dbReference>
<sequence length="203" mass="21428">MPAPGPRRTFLRRCPAPVLAAALACLLLLTGCTSLSGTGDQGFVTNDGSVKEVAAGDRGEPVTLTGRGLDGKDLDLASFRGKPVVVVVWGSWCTPCRAEAPDVVGAANELGDRAQFVGINIRDGSTEQADSFVRRFRVPYPSYFSPDGRALLAFRGTLTPNSIPSFVVLDQQGRVAASIIGQLPSRTTLVEVVKDVAQERADG</sequence>
<evidence type="ECO:0000256" key="6">
    <source>
        <dbReference type="SAM" id="SignalP"/>
    </source>
</evidence>
<dbReference type="InterPro" id="IPR013766">
    <property type="entry name" value="Thioredoxin_domain"/>
</dbReference>
<keyword evidence="6" id="KW-0732">Signal</keyword>
<name>A0ABN2ZWJ4_9ACTN</name>